<dbReference type="GO" id="GO:0016579">
    <property type="term" value="P:protein deubiquitination"/>
    <property type="evidence" value="ECO:0007669"/>
    <property type="project" value="InterPro"/>
</dbReference>
<dbReference type="GO" id="GO:0004843">
    <property type="term" value="F:cysteine-type deubiquitinase activity"/>
    <property type="evidence" value="ECO:0007669"/>
    <property type="project" value="UniProtKB-EC"/>
</dbReference>
<comment type="caution">
    <text evidence="9">The sequence shown here is derived from an EMBL/GenBank/DDBJ whole genome shotgun (WGS) entry which is preliminary data.</text>
</comment>
<dbReference type="Gene3D" id="1.10.287.10">
    <property type="entry name" value="S15/NS1, RNA-binding"/>
    <property type="match status" value="1"/>
</dbReference>
<dbReference type="PROSITE" id="PS50957">
    <property type="entry name" value="JOSEPHIN"/>
    <property type="match status" value="1"/>
</dbReference>
<evidence type="ECO:0000256" key="5">
    <source>
        <dbReference type="ARBA" id="ARBA00022801"/>
    </source>
</evidence>
<evidence type="ECO:0000313" key="9">
    <source>
        <dbReference type="EMBL" id="CAF3952349.1"/>
    </source>
</evidence>
<feature type="compositionally biased region" description="Polar residues" evidence="7">
    <location>
        <begin position="289"/>
        <end position="300"/>
    </location>
</feature>
<dbReference type="Gene3D" id="3.90.70.40">
    <property type="match status" value="1"/>
</dbReference>
<organism evidence="9 10">
    <name type="scientific">Rotaria magnacalcarata</name>
    <dbReference type="NCBI Taxonomy" id="392030"/>
    <lineage>
        <taxon>Eukaryota</taxon>
        <taxon>Metazoa</taxon>
        <taxon>Spiralia</taxon>
        <taxon>Gnathifera</taxon>
        <taxon>Rotifera</taxon>
        <taxon>Eurotatoria</taxon>
        <taxon>Bdelloidea</taxon>
        <taxon>Philodinida</taxon>
        <taxon>Philodinidae</taxon>
        <taxon>Rotaria</taxon>
    </lineage>
</organism>
<keyword evidence="10" id="KW-1185">Reference proteome</keyword>
<feature type="region of interest" description="Disordered" evidence="7">
    <location>
        <begin position="289"/>
        <end position="314"/>
    </location>
</feature>
<evidence type="ECO:0000256" key="1">
    <source>
        <dbReference type="ARBA" id="ARBA00000707"/>
    </source>
</evidence>
<dbReference type="InterPro" id="IPR031620">
    <property type="entry name" value="DCAF17"/>
</dbReference>
<dbReference type="EMBL" id="CAJOBG010001712">
    <property type="protein sequence ID" value="CAF3952349.1"/>
    <property type="molecule type" value="Genomic_DNA"/>
</dbReference>
<dbReference type="PRINTS" id="PR01233">
    <property type="entry name" value="JOSEPHIN"/>
</dbReference>
<feature type="region of interest" description="Disordered" evidence="7">
    <location>
        <begin position="796"/>
        <end position="815"/>
    </location>
</feature>
<evidence type="ECO:0000259" key="8">
    <source>
        <dbReference type="PROSITE" id="PS50957"/>
    </source>
</evidence>
<feature type="active site" evidence="6">
    <location>
        <position position="373"/>
    </location>
</feature>
<dbReference type="SMART" id="SM01246">
    <property type="entry name" value="Josephin"/>
    <property type="match status" value="1"/>
</dbReference>
<dbReference type="InterPro" id="IPR018958">
    <property type="entry name" value="Knr4/Smi1-like_dom"/>
</dbReference>
<name>A0A819KNZ9_9BILA</name>
<comment type="catalytic activity">
    <reaction evidence="1">
        <text>Thiol-dependent hydrolysis of ester, thioester, amide, peptide and isopeptide bonds formed by the C-terminal Gly of ubiquitin (a 76-residue protein attached to proteins as an intracellular targeting signal).</text>
        <dbReference type="EC" id="3.4.19.12"/>
    </reaction>
</comment>
<dbReference type="Pfam" id="PF02099">
    <property type="entry name" value="Josephin"/>
    <property type="match status" value="1"/>
</dbReference>
<evidence type="ECO:0000256" key="6">
    <source>
        <dbReference type="PROSITE-ProRule" id="PRU00331"/>
    </source>
</evidence>
<dbReference type="SUPFAM" id="SSF160631">
    <property type="entry name" value="SMI1/KNR4-like"/>
    <property type="match status" value="1"/>
</dbReference>
<dbReference type="PANTHER" id="PTHR31854">
    <property type="entry name" value="TUBULIN POLYGLUTAMYLASE COMPLEX SUBUNIT 2"/>
    <property type="match status" value="1"/>
</dbReference>
<dbReference type="InterPro" id="IPR037883">
    <property type="entry name" value="Knr4/Smi1-like_sf"/>
</dbReference>
<dbReference type="EC" id="3.4.19.12" evidence="2"/>
<dbReference type="InterPro" id="IPR006155">
    <property type="entry name" value="Josephin"/>
</dbReference>
<feature type="domain" description="Josephin" evidence="8">
    <location>
        <begin position="360"/>
        <end position="531"/>
    </location>
</feature>
<proteinExistence type="predicted"/>
<evidence type="ECO:0000256" key="2">
    <source>
        <dbReference type="ARBA" id="ARBA00012759"/>
    </source>
</evidence>
<evidence type="ECO:0000313" key="10">
    <source>
        <dbReference type="Proteomes" id="UP000663866"/>
    </source>
</evidence>
<dbReference type="InterPro" id="IPR039231">
    <property type="entry name" value="TPGS2"/>
</dbReference>
<dbReference type="Pfam" id="PF09803">
    <property type="entry name" value="Pet100"/>
    <property type="match status" value="1"/>
</dbReference>
<evidence type="ECO:0000256" key="3">
    <source>
        <dbReference type="ARBA" id="ARBA00022670"/>
    </source>
</evidence>
<feature type="active site" evidence="6">
    <location>
        <position position="470"/>
    </location>
</feature>
<reference evidence="9" key="1">
    <citation type="submission" date="2021-02" db="EMBL/GenBank/DDBJ databases">
        <authorList>
            <person name="Nowell W R."/>
        </authorList>
    </citation>
    <scope>NUCLEOTIDE SEQUENCE</scope>
</reference>
<evidence type="ECO:0000256" key="7">
    <source>
        <dbReference type="SAM" id="MobiDB-lite"/>
    </source>
</evidence>
<feature type="active site" evidence="6">
    <location>
        <position position="485"/>
    </location>
</feature>
<dbReference type="SMART" id="SM00860">
    <property type="entry name" value="SMI1_KNR4"/>
    <property type="match status" value="1"/>
</dbReference>
<dbReference type="GO" id="GO:0033617">
    <property type="term" value="P:mitochondrial respiratory chain complex IV assembly"/>
    <property type="evidence" value="ECO:0007669"/>
    <property type="project" value="InterPro"/>
</dbReference>
<dbReference type="GO" id="GO:0006508">
    <property type="term" value="P:proteolysis"/>
    <property type="evidence" value="ECO:0007669"/>
    <property type="project" value="UniProtKB-KW"/>
</dbReference>
<dbReference type="PANTHER" id="PTHR31854:SF2">
    <property type="entry name" value="TUBULIN POLYGLUTAMYLASE COMPLEX SUBUNIT 2"/>
    <property type="match status" value="1"/>
</dbReference>
<dbReference type="GO" id="GO:0005739">
    <property type="term" value="C:mitochondrion"/>
    <property type="evidence" value="ECO:0007669"/>
    <property type="project" value="InterPro"/>
</dbReference>
<keyword evidence="4" id="KW-0833">Ubl conjugation pathway</keyword>
<gene>
    <name evidence="9" type="ORF">OVN521_LOCUS12319</name>
</gene>
<dbReference type="Pfam" id="PF15802">
    <property type="entry name" value="DCAF17"/>
    <property type="match status" value="1"/>
</dbReference>
<keyword evidence="3" id="KW-0645">Protease</keyword>
<evidence type="ECO:0000256" key="4">
    <source>
        <dbReference type="ARBA" id="ARBA00022786"/>
    </source>
</evidence>
<feature type="compositionally biased region" description="Low complexity" evidence="7">
    <location>
        <begin position="301"/>
        <end position="312"/>
    </location>
</feature>
<protein>
    <recommendedName>
        <fullName evidence="2">ubiquitinyl hydrolase 1</fullName>
        <ecNumber evidence="2">3.4.19.12</ecNumber>
    </recommendedName>
</protein>
<dbReference type="GO" id="GO:0016567">
    <property type="term" value="P:protein ubiquitination"/>
    <property type="evidence" value="ECO:0007669"/>
    <property type="project" value="InterPro"/>
</dbReference>
<dbReference type="Proteomes" id="UP000663866">
    <property type="component" value="Unassembled WGS sequence"/>
</dbReference>
<feature type="region of interest" description="Disordered" evidence="7">
    <location>
        <begin position="743"/>
        <end position="768"/>
    </location>
</feature>
<accession>A0A819KNZ9</accession>
<dbReference type="InterPro" id="IPR018625">
    <property type="entry name" value="Pet100"/>
</dbReference>
<keyword evidence="5 6" id="KW-0378">Hydrolase</keyword>
<sequence length="1407" mass="162394">MGGWKLEVFRMACYVSFPIAAMFLFSRPEIFKDQVIEARKRFYPPPNPERDALIQELKDRERLRRETEVLEQMKQRAEVDRVHVKDKSTCSPDALLQWEEKNECELPDDLKKFYAMTDGLDIRWSVKTGNNNTIPTFIGKMHINSLNDLTKIVTAGSKQTAVDELNDFSENDAPRFNSRAWPIFELDNSEGQGRVCLVYNSSRDVSIWFLDRSLHFHRLAFTFTDYYRLLLLHCGLPYWQYKYTDSGIPPYILHWYYTISPSLLIPYAADDISSLNLIPFNTEKVFQKNTSSSSKSPKAPNQQNSTGQSQQSYPIAGIRSATQNQKRTIQQTKRFDVFFSIDSLHYCLFIYLLMDKVTARTGIYHEHQQSALCGQHALNNLLQSSVFSVDSLAEMAKHLDQEERNVLTSSQYDVSKNMNDTGFFSIQVLHQALKTVSLELVSFASQEDIAKQARARPHSIKAYICNLGLHWFTIRRFGSSYFNLNSFYYVPELITNSYLVQYINFIQENGYSVFIVHGDLQNCTADLQLTTNPISPHEYRLLIKDLPKLIMDDKIIENMSDLNNHMNEKITVPQHVYNEYKKNPNDPQIRQKLLQYVPKYIADQLVPTNVDPSHPQHNRAHRVLIMAVQQKSDTALSMIPQCDCPRHRHNSSVLLTDHVPQFMNDDDWIDDPSESSVITEYRTQYIVNNPGLINSNEREQQVMLFSSEPTFVHQSSNKNDSFTDNRVAQQIIQSLTEFDTKKNNLTPYTTTKKSSDSPKKSPSINSPFYKDPIEEWNQQQMKAAIAASLITNNPTTATTTKAEETSERTVTTNVSASSAMKIEEIPLLNSENVAAVDLGHTPPMNPPPITASDSERISMANLGGTPPTNSTRTPTLKLSTKSLNAEMPTTTNLSPPTITNHDVIMSLFHTNRLFRNRVRCFISRQSGIPIEKLSLYSCLYHIRPYCSSSTSTLINEICLRRLLKSNYSCEFQESQQTSEHKLLPNKSTFILGHYMITLQLNHLRLYIIDKNNLIFIAEDLFPVKIVFIGICTYTNFQNRNFVKQDGFILMTADQRLFLYDFKLKLRMPSNGISFQCEMPVKFLEKSFEYHEAYHMISIHTRYKQRSHLFILLRIWPRWLSYVFLIEPQIFGSDLKQAAITHEFLIVQNQRNSCNLYSLHNILDEYTVKSHSIDEHPGDSLPINVIITSCPTALYTFNGERPLFDYAFCSTQHYLTRINEDYFVFHLNNDSSPISNGHLKRSWTDNLSPNSQVYFIDTKNNHDCIIDIRESTVYVWHLIPDESTSIKHLYTIDDGTAAIPTSSDRQMTRYGRQTKPQNVLDLSSAILTDHCFDRYNNLLTLLFESESSNTAIIRIIEHPIGICRQDIHFTKNNKNNQLKIMHEHDKLIVQELSCHTVILRLFTLERSR</sequence>